<proteinExistence type="predicted"/>
<name>A0A838XN12_9HYPH</name>
<feature type="binding site" evidence="3">
    <location>
        <position position="252"/>
    </location>
    <ligand>
        <name>substrate</name>
    </ligand>
</feature>
<evidence type="ECO:0000256" key="3">
    <source>
        <dbReference type="PIRSR" id="PIRSR039026-2"/>
    </source>
</evidence>
<dbReference type="RefSeq" id="WP_181758609.1">
    <property type="nucleotide sequence ID" value="NZ_BMCR01000002.1"/>
</dbReference>
<organism evidence="4 5">
    <name type="scientific">Stappia taiwanensis</name>
    <dbReference type="NCBI Taxonomy" id="992267"/>
    <lineage>
        <taxon>Bacteria</taxon>
        <taxon>Pseudomonadati</taxon>
        <taxon>Pseudomonadota</taxon>
        <taxon>Alphaproteobacteria</taxon>
        <taxon>Hyphomicrobiales</taxon>
        <taxon>Stappiaceae</taxon>
        <taxon>Stappia</taxon>
    </lineage>
</organism>
<comment type="caution">
    <text evidence="4">The sequence shown here is derived from an EMBL/GenBank/DDBJ whole genome shotgun (WGS) entry which is preliminary data.</text>
</comment>
<evidence type="ECO:0000313" key="5">
    <source>
        <dbReference type="Proteomes" id="UP000559404"/>
    </source>
</evidence>
<feature type="binding site" evidence="3">
    <location>
        <position position="226"/>
    </location>
    <ligand>
        <name>substrate</name>
    </ligand>
</feature>
<dbReference type="Pfam" id="PF03480">
    <property type="entry name" value="DctP"/>
    <property type="match status" value="1"/>
</dbReference>
<evidence type="ECO:0000256" key="2">
    <source>
        <dbReference type="PIRSR" id="PIRSR039026-1"/>
    </source>
</evidence>
<dbReference type="PROSITE" id="PS51318">
    <property type="entry name" value="TAT"/>
    <property type="match status" value="1"/>
</dbReference>
<keyword evidence="1" id="KW-0732">Signal</keyword>
<dbReference type="GO" id="GO:0031317">
    <property type="term" value="C:tripartite ATP-independent periplasmic transporter complex"/>
    <property type="evidence" value="ECO:0007669"/>
    <property type="project" value="InterPro"/>
</dbReference>
<evidence type="ECO:0000313" key="4">
    <source>
        <dbReference type="EMBL" id="MBA4610401.1"/>
    </source>
</evidence>
<sequence>MTTRRDIKPEQGSAVLLSRRGALGLAGAGAVAGLARPAIAQTTIEWKMATVWPKDLPGPGQSAQRICDAIEVMSGGRMRVRLFAAGELAPPAGVFDAVSGGTAQMGHAASAYWQERMPAAVFFSAVPFGLLPQEQMTWIELGGGQALWERLYAPYGVQPFMGGNSGGQMGGWFTRPVERLEDLNGLKVRMPGLGGEVLRRLGATPVSLPAEELIPALRSGLLDAAEFLGPASDRALGFQSVSKLYYAPGFQEPNGTYEALVNAVAFNGLPEDLREIIRAACRVETSRALSESNWLNADALRQLTENDGVEVRHYPEDVLLALRATSADVVSGLAATSDLAREIYNSYAEAQAHLGPWSAVTEGLMLRARAL</sequence>
<dbReference type="Proteomes" id="UP000559404">
    <property type="component" value="Unassembled WGS sequence"/>
</dbReference>
<dbReference type="AlphaFoldDB" id="A0A838XN12"/>
<dbReference type="GO" id="GO:0055085">
    <property type="term" value="P:transmembrane transport"/>
    <property type="evidence" value="ECO:0007669"/>
    <property type="project" value="InterPro"/>
</dbReference>
<dbReference type="CDD" id="cd13604">
    <property type="entry name" value="PBP2_TRAP_ketoacid_lactate_like"/>
    <property type="match status" value="1"/>
</dbReference>
<protein>
    <submittedName>
        <fullName evidence="4">TRAP transporter substrate-binding protein</fullName>
    </submittedName>
</protein>
<feature type="binding site" evidence="3">
    <location>
        <position position="227"/>
    </location>
    <ligand>
        <name>Na(+)</name>
        <dbReference type="ChEBI" id="CHEBI:29101"/>
    </ligand>
</feature>
<dbReference type="NCBIfam" id="NF037995">
    <property type="entry name" value="TRAP_S1"/>
    <property type="match status" value="1"/>
</dbReference>
<reference evidence="4 5" key="2">
    <citation type="submission" date="2020-08" db="EMBL/GenBank/DDBJ databases">
        <title>Stappia taiwanensis sp. nov., isolated from a coastal thermal spring.</title>
        <authorList>
            <person name="Kampfer P."/>
        </authorList>
    </citation>
    <scope>NUCLEOTIDE SEQUENCE [LARGE SCALE GENOMIC DNA]</scope>
    <source>
        <strain evidence="4 5">DSM 23284</strain>
    </source>
</reference>
<feature type="binding site" evidence="2">
    <location>
        <position position="189"/>
    </location>
    <ligand>
        <name>substrate</name>
    </ligand>
</feature>
<feature type="binding site" evidence="2">
    <location>
        <position position="168"/>
    </location>
    <ligand>
        <name>substrate</name>
    </ligand>
</feature>
<dbReference type="InterPro" id="IPR006311">
    <property type="entry name" value="TAT_signal"/>
</dbReference>
<accession>A0A838XN12</accession>
<keyword evidence="3" id="KW-0479">Metal-binding</keyword>
<dbReference type="InterPro" id="IPR026289">
    <property type="entry name" value="SBP_TakP-like"/>
</dbReference>
<dbReference type="PANTHER" id="PTHR33376">
    <property type="match status" value="1"/>
</dbReference>
<evidence type="ECO:0000256" key="1">
    <source>
        <dbReference type="ARBA" id="ARBA00022729"/>
    </source>
</evidence>
<dbReference type="InterPro" id="IPR038404">
    <property type="entry name" value="TRAP_DctP_sf"/>
</dbReference>
<dbReference type="Gene3D" id="3.40.190.170">
    <property type="entry name" value="Bacterial extracellular solute-binding protein, family 7"/>
    <property type="match status" value="1"/>
</dbReference>
<dbReference type="PIRSF" id="PIRSF039026">
    <property type="entry name" value="SiaP"/>
    <property type="match status" value="1"/>
</dbReference>
<dbReference type="InterPro" id="IPR018389">
    <property type="entry name" value="DctP_fam"/>
</dbReference>
<gene>
    <name evidence="4" type="ORF">H1W37_01950</name>
</gene>
<keyword evidence="5" id="KW-1185">Reference proteome</keyword>
<reference evidence="4 5" key="1">
    <citation type="submission" date="2020-07" db="EMBL/GenBank/DDBJ databases">
        <authorList>
            <person name="Li M."/>
        </authorList>
    </citation>
    <scope>NUCLEOTIDE SEQUENCE [LARGE SCALE GENOMIC DNA]</scope>
    <source>
        <strain evidence="4 5">DSM 23284</strain>
    </source>
</reference>
<dbReference type="PANTHER" id="PTHR33376:SF5">
    <property type="entry name" value="EXTRACYTOPLASMIC SOLUTE RECEPTOR PROTEIN"/>
    <property type="match status" value="1"/>
</dbReference>
<dbReference type="EMBL" id="JACEON010000002">
    <property type="protein sequence ID" value="MBA4610401.1"/>
    <property type="molecule type" value="Genomic_DNA"/>
</dbReference>
<dbReference type="Gene3D" id="3.40.190.10">
    <property type="entry name" value="Periplasmic binding protein-like II"/>
    <property type="match status" value="1"/>
</dbReference>
<dbReference type="GO" id="GO:0046872">
    <property type="term" value="F:metal ion binding"/>
    <property type="evidence" value="ECO:0007669"/>
    <property type="project" value="UniProtKB-KW"/>
</dbReference>